<dbReference type="InterPro" id="IPR045584">
    <property type="entry name" value="Pilin-like"/>
</dbReference>
<dbReference type="EMBL" id="CP113089">
    <property type="protein sequence ID" value="WAB82646.1"/>
    <property type="molecule type" value="Genomic_DNA"/>
</dbReference>
<dbReference type="Proteomes" id="UP001164706">
    <property type="component" value="Chromosome"/>
</dbReference>
<dbReference type="InterPro" id="IPR012902">
    <property type="entry name" value="N_methyl_site"/>
</dbReference>
<dbReference type="AlphaFoldDB" id="A0A9E8MNB8"/>
<proteinExistence type="predicted"/>
<dbReference type="NCBIfam" id="TIGR02532">
    <property type="entry name" value="IV_pilin_GFxxxE"/>
    <property type="match status" value="1"/>
</dbReference>
<sequence length="233" mass="25773">MSRFFARAMRRLRHEDAGFSLPELMVTIFVMGVLSAVVVSFYVAMTGAFTEDRSATDSTSTASVGMNNLTRVIRAGTEIRVQGQTLNNPVFIEAKNEDLTLHAYLDTDSTDPRPIKVRFWINAQRELMETRWDSTRVNGSYFVFDSTPESTRVIARTVATRTGTDPWLFTYRAADGTVQPVPTTGSFTTNQLRNIASVQVRLTVQADITSRAAPVTLQSTVGIPNLGISRVSP</sequence>
<name>A0A9E8MNB8_9MICO</name>
<dbReference type="Pfam" id="PF07963">
    <property type="entry name" value="N_methyl"/>
    <property type="match status" value="1"/>
</dbReference>
<evidence type="ECO:0000313" key="3">
    <source>
        <dbReference type="Proteomes" id="UP001164706"/>
    </source>
</evidence>
<accession>A0A9E8MNB8</accession>
<keyword evidence="1" id="KW-1133">Transmembrane helix</keyword>
<dbReference type="KEGG" id="mdb:OVN18_06510"/>
<reference evidence="2" key="1">
    <citation type="submission" date="2022-11" db="EMBL/GenBank/DDBJ databases">
        <title>Description of Microcella daejonensis nov. sp, isolated from riverside soil.</title>
        <authorList>
            <person name="Molina K.M."/>
            <person name="Kim S.B."/>
        </authorList>
    </citation>
    <scope>NUCLEOTIDE SEQUENCE</scope>
    <source>
        <strain evidence="2">MMS21-STM12</strain>
    </source>
</reference>
<feature type="transmembrane region" description="Helical" evidence="1">
    <location>
        <begin position="21"/>
        <end position="45"/>
    </location>
</feature>
<dbReference type="PROSITE" id="PS00409">
    <property type="entry name" value="PROKAR_NTER_METHYL"/>
    <property type="match status" value="1"/>
</dbReference>
<dbReference type="RefSeq" id="WP_267782827.1">
    <property type="nucleotide sequence ID" value="NZ_CP113089.1"/>
</dbReference>
<dbReference type="SUPFAM" id="SSF54523">
    <property type="entry name" value="Pili subunits"/>
    <property type="match status" value="1"/>
</dbReference>
<organism evidence="2 3">
    <name type="scientific">Microcella daejeonensis</name>
    <dbReference type="NCBI Taxonomy" id="2994971"/>
    <lineage>
        <taxon>Bacteria</taxon>
        <taxon>Bacillati</taxon>
        <taxon>Actinomycetota</taxon>
        <taxon>Actinomycetes</taxon>
        <taxon>Micrococcales</taxon>
        <taxon>Microbacteriaceae</taxon>
        <taxon>Microcella</taxon>
    </lineage>
</organism>
<keyword evidence="1" id="KW-0812">Transmembrane</keyword>
<keyword evidence="3" id="KW-1185">Reference proteome</keyword>
<keyword evidence="1" id="KW-0472">Membrane</keyword>
<gene>
    <name evidence="2" type="ORF">OVN18_06510</name>
</gene>
<evidence type="ECO:0000313" key="2">
    <source>
        <dbReference type="EMBL" id="WAB82646.1"/>
    </source>
</evidence>
<evidence type="ECO:0000256" key="1">
    <source>
        <dbReference type="SAM" id="Phobius"/>
    </source>
</evidence>
<protein>
    <submittedName>
        <fullName evidence="2">Type II secretion system protein</fullName>
    </submittedName>
</protein>